<keyword evidence="3" id="KW-1185">Reference proteome</keyword>
<feature type="region of interest" description="Disordered" evidence="1">
    <location>
        <begin position="208"/>
        <end position="227"/>
    </location>
</feature>
<sequence>MVELQVIGDFHATSSGRVHASRLPKDKLQTWHLCYSAKLWTCRQRIPRKGPEATRREAETGIASSIVKLGAQERLRPARPPIRGIRPDDTTQGIRNSLARAHLADKSIMPFGQSTRPSQRKRPSERLLRLLTRQVTDMFGIIPNDTEIPALVIAMATPIFVPGKERFQKTRSDAMVRTGGLGLPCEVTVEGNARLITPPSVLYASGQVPKEPVERGRGREPPSENPATTIFLDEMLKPQGTSRPPASRVCARILTSGRR</sequence>
<accession>A0A8H6KAR9</accession>
<dbReference type="AlphaFoldDB" id="A0A8H6KAR9"/>
<gene>
    <name evidence="2" type="ORF">CPLU01_08834</name>
</gene>
<dbReference type="EMBL" id="WIGO01000130">
    <property type="protein sequence ID" value="KAF6827908.1"/>
    <property type="molecule type" value="Genomic_DNA"/>
</dbReference>
<dbReference type="Proteomes" id="UP000654918">
    <property type="component" value="Unassembled WGS sequence"/>
</dbReference>
<comment type="caution">
    <text evidence="2">The sequence shown here is derived from an EMBL/GenBank/DDBJ whole genome shotgun (WGS) entry which is preliminary data.</text>
</comment>
<protein>
    <submittedName>
        <fullName evidence="2">Uncharacterized protein</fullName>
    </submittedName>
</protein>
<evidence type="ECO:0000313" key="2">
    <source>
        <dbReference type="EMBL" id="KAF6827908.1"/>
    </source>
</evidence>
<reference evidence="2" key="1">
    <citation type="journal article" date="2020" name="Phytopathology">
        <title>Genome Sequence Resources of Colletotrichum truncatum, C. plurivorum, C. musicola, and C. sojae: Four Species Pathogenic to Soybean (Glycine max).</title>
        <authorList>
            <person name="Rogerio F."/>
            <person name="Boufleur T.R."/>
            <person name="Ciampi-Guillardi M."/>
            <person name="Sukno S.A."/>
            <person name="Thon M.R."/>
            <person name="Massola Junior N.S."/>
            <person name="Baroncelli R."/>
        </authorList>
    </citation>
    <scope>NUCLEOTIDE SEQUENCE</scope>
    <source>
        <strain evidence="2">LFN00145</strain>
    </source>
</reference>
<evidence type="ECO:0000256" key="1">
    <source>
        <dbReference type="SAM" id="MobiDB-lite"/>
    </source>
</evidence>
<feature type="compositionally biased region" description="Basic and acidic residues" evidence="1">
    <location>
        <begin position="211"/>
        <end position="222"/>
    </location>
</feature>
<evidence type="ECO:0000313" key="3">
    <source>
        <dbReference type="Proteomes" id="UP000654918"/>
    </source>
</evidence>
<organism evidence="2 3">
    <name type="scientific">Colletotrichum plurivorum</name>
    <dbReference type="NCBI Taxonomy" id="2175906"/>
    <lineage>
        <taxon>Eukaryota</taxon>
        <taxon>Fungi</taxon>
        <taxon>Dikarya</taxon>
        <taxon>Ascomycota</taxon>
        <taxon>Pezizomycotina</taxon>
        <taxon>Sordariomycetes</taxon>
        <taxon>Hypocreomycetidae</taxon>
        <taxon>Glomerellales</taxon>
        <taxon>Glomerellaceae</taxon>
        <taxon>Colletotrichum</taxon>
        <taxon>Colletotrichum orchidearum species complex</taxon>
    </lineage>
</organism>
<name>A0A8H6KAR9_9PEZI</name>
<proteinExistence type="predicted"/>